<dbReference type="PANTHER" id="PTHR43066:SF11">
    <property type="entry name" value="PEPTIDASE S54 RHOMBOID DOMAIN-CONTAINING PROTEIN"/>
    <property type="match status" value="1"/>
</dbReference>
<evidence type="ECO:0000259" key="6">
    <source>
        <dbReference type="Pfam" id="PF01694"/>
    </source>
</evidence>
<dbReference type="Pfam" id="PF20216">
    <property type="entry name" value="DUF6576"/>
    <property type="match status" value="1"/>
</dbReference>
<protein>
    <submittedName>
        <fullName evidence="8">Rhomboid family protein</fullName>
    </submittedName>
</protein>
<accession>A0A8J2BSG4</accession>
<dbReference type="PANTHER" id="PTHR43066">
    <property type="entry name" value="RHOMBOID-RELATED PROTEIN"/>
    <property type="match status" value="1"/>
</dbReference>
<keyword evidence="2 5" id="KW-0812">Transmembrane</keyword>
<dbReference type="InterPro" id="IPR046483">
    <property type="entry name" value="DUF6576"/>
</dbReference>
<dbReference type="Gene3D" id="1.20.1540.10">
    <property type="entry name" value="Rhomboid-like"/>
    <property type="match status" value="1"/>
</dbReference>
<keyword evidence="9" id="KW-1185">Reference proteome</keyword>
<dbReference type="EMBL" id="CAJNOB010000010">
    <property type="protein sequence ID" value="CAF0695042.1"/>
    <property type="molecule type" value="Genomic_DNA"/>
</dbReference>
<evidence type="ECO:0000256" key="5">
    <source>
        <dbReference type="SAM" id="Phobius"/>
    </source>
</evidence>
<dbReference type="Proteomes" id="UP000663859">
    <property type="component" value="Unassembled WGS sequence"/>
</dbReference>
<feature type="domain" description="Peptidase S54 rhomboid" evidence="6">
    <location>
        <begin position="89"/>
        <end position="203"/>
    </location>
</feature>
<comment type="subcellular location">
    <subcellularLocation>
        <location evidence="1">Membrane</location>
        <topology evidence="1">Multi-pass membrane protein</topology>
    </subcellularLocation>
</comment>
<sequence length="304" mass="34289">MSGIFFGIRNKRIYHKSFLGHINTGMSRWSRPGEDGPLFWIGNQPVYVTGVLIGAHSLVFVLTALGQALGFAPLLLELALSTRAVVEEGKIWQLFTYIWLHRLSYWFPLEMLMLYWFGQEVERNIGRQKYLLLYVSLAVVPALLVVAVSWLSPAWDIVISGSDTVHFALFVAFAALFPSAELLFGVNAKWFAITFVTIQSLILLAQHSLPGLLMEWSSLGIAIAFTRIPVPEISFGWIQNWFTKRLQTLRNKRQESSSKGPNESESIDAILDKIAKSGMGSLTKAEKEALERARMSLLKRNEKK</sequence>
<feature type="transmembrane region" description="Helical" evidence="5">
    <location>
        <begin position="130"/>
        <end position="151"/>
    </location>
</feature>
<feature type="transmembrane region" description="Helical" evidence="5">
    <location>
        <begin position="157"/>
        <end position="178"/>
    </location>
</feature>
<evidence type="ECO:0000256" key="4">
    <source>
        <dbReference type="ARBA" id="ARBA00023136"/>
    </source>
</evidence>
<feature type="transmembrane region" description="Helical" evidence="5">
    <location>
        <begin position="46"/>
        <end position="76"/>
    </location>
</feature>
<dbReference type="AlphaFoldDB" id="A0A8J2BSG4"/>
<evidence type="ECO:0000313" key="8">
    <source>
        <dbReference type="EMBL" id="CAF0695042.1"/>
    </source>
</evidence>
<proteinExistence type="predicted"/>
<evidence type="ECO:0000256" key="3">
    <source>
        <dbReference type="ARBA" id="ARBA00022989"/>
    </source>
</evidence>
<evidence type="ECO:0000256" key="1">
    <source>
        <dbReference type="ARBA" id="ARBA00004141"/>
    </source>
</evidence>
<dbReference type="InterPro" id="IPR035952">
    <property type="entry name" value="Rhomboid-like_sf"/>
</dbReference>
<organism evidence="8 9">
    <name type="scientific">Candidatus Methylacidithermus pantelleriae</name>
    <dbReference type="NCBI Taxonomy" id="2744239"/>
    <lineage>
        <taxon>Bacteria</taxon>
        <taxon>Pseudomonadati</taxon>
        <taxon>Verrucomicrobiota</taxon>
        <taxon>Methylacidiphilae</taxon>
        <taxon>Methylacidiphilales</taxon>
        <taxon>Methylacidiphilaceae</taxon>
        <taxon>Candidatus Methylacidithermus</taxon>
    </lineage>
</organism>
<dbReference type="Pfam" id="PF01694">
    <property type="entry name" value="Rhomboid"/>
    <property type="match status" value="1"/>
</dbReference>
<evidence type="ECO:0000313" key="9">
    <source>
        <dbReference type="Proteomes" id="UP000663859"/>
    </source>
</evidence>
<comment type="caution">
    <text evidence="8">The sequence shown here is derived from an EMBL/GenBank/DDBJ whole genome shotgun (WGS) entry which is preliminary data.</text>
</comment>
<dbReference type="SUPFAM" id="SSF144091">
    <property type="entry name" value="Rhomboid-like"/>
    <property type="match status" value="1"/>
</dbReference>
<dbReference type="RefSeq" id="WP_236027836.1">
    <property type="nucleotide sequence ID" value="NZ_CAJNOB010000010.1"/>
</dbReference>
<keyword evidence="3 5" id="KW-1133">Transmembrane helix</keyword>
<evidence type="ECO:0000256" key="2">
    <source>
        <dbReference type="ARBA" id="ARBA00022692"/>
    </source>
</evidence>
<dbReference type="GO" id="GO:0016020">
    <property type="term" value="C:membrane"/>
    <property type="evidence" value="ECO:0007669"/>
    <property type="project" value="UniProtKB-SubCell"/>
</dbReference>
<evidence type="ECO:0000259" key="7">
    <source>
        <dbReference type="Pfam" id="PF20216"/>
    </source>
</evidence>
<gene>
    <name evidence="8" type="ORF">MPNT_180037</name>
</gene>
<reference evidence="8" key="1">
    <citation type="submission" date="2021-02" db="EMBL/GenBank/DDBJ databases">
        <authorList>
            <person name="Cremers G."/>
            <person name="Picone N."/>
        </authorList>
    </citation>
    <scope>NUCLEOTIDE SEQUENCE</scope>
    <source>
        <strain evidence="8">PQ17</strain>
    </source>
</reference>
<feature type="transmembrane region" description="Helical" evidence="5">
    <location>
        <begin position="96"/>
        <end position="118"/>
    </location>
</feature>
<dbReference type="InterPro" id="IPR022764">
    <property type="entry name" value="Peptidase_S54_rhomboid_dom"/>
</dbReference>
<name>A0A8J2BSG4_9BACT</name>
<feature type="domain" description="DUF6576" evidence="7">
    <location>
        <begin position="262"/>
        <end position="292"/>
    </location>
</feature>
<dbReference type="GO" id="GO:0004252">
    <property type="term" value="F:serine-type endopeptidase activity"/>
    <property type="evidence" value="ECO:0007669"/>
    <property type="project" value="InterPro"/>
</dbReference>
<keyword evidence="4 5" id="KW-0472">Membrane</keyword>